<accession>A0A250ICT7</accession>
<dbReference type="RefSeq" id="WP_245919698.1">
    <property type="nucleotide sequence ID" value="NZ_CP022163.1"/>
</dbReference>
<dbReference type="AlphaFoldDB" id="A0A250ICT7"/>
<feature type="chain" id="PRO_5012445237" description="Lipoprotein" evidence="2">
    <location>
        <begin position="21"/>
        <end position="721"/>
    </location>
</feature>
<dbReference type="EMBL" id="CP022163">
    <property type="protein sequence ID" value="ATB29033.1"/>
    <property type="molecule type" value="Genomic_DNA"/>
</dbReference>
<feature type="signal peptide" evidence="2">
    <location>
        <begin position="1"/>
        <end position="20"/>
    </location>
</feature>
<evidence type="ECO:0000256" key="2">
    <source>
        <dbReference type="SAM" id="SignalP"/>
    </source>
</evidence>
<dbReference type="Proteomes" id="UP000217289">
    <property type="component" value="Chromosome"/>
</dbReference>
<feature type="region of interest" description="Disordered" evidence="1">
    <location>
        <begin position="35"/>
        <end position="56"/>
    </location>
</feature>
<reference evidence="3 4" key="1">
    <citation type="submission" date="2017-06" db="EMBL/GenBank/DDBJ databases">
        <authorList>
            <person name="Kim H.J."/>
            <person name="Triplett B.A."/>
        </authorList>
    </citation>
    <scope>NUCLEOTIDE SEQUENCE [LARGE SCALE GENOMIC DNA]</scope>
    <source>
        <strain evidence="3 4">DSM 14713</strain>
    </source>
</reference>
<evidence type="ECO:0000313" key="4">
    <source>
        <dbReference type="Proteomes" id="UP000217289"/>
    </source>
</evidence>
<name>A0A250ICT7_9BACT</name>
<proteinExistence type="predicted"/>
<sequence length="721" mass="77643">MLLTLAVAVLLAGCATSAPRGGLLSGHGLYSPNPSSRRTLVPAEAKSGSGGPSGEPIACGGEALPLDWPDFSSHAEELLAPFLRCTSPAEFLALQQRVDMPRLVEALDDWSAVRLGAQGTSREDVSSLLNRKRTSFLLHAERFGTLGAEVVALFIVDTTHDDDLREMLFLLAQDKRLTRTLALLPSFRAALEHRGLKPTARVDRDFQWDDIGRGLAQAGADALSSTSMSADAAAFDFSVIRDQLPPDYQEALAEAEKRWMEQHFSAGNVVVGSFDHLTFGVPLGFYGLMAGTGQGASSLARGEYEQATRELAPAVLLVGLYVGGKGARYLAETRSAAGVGTQLRNGLQAMAPQVRGLLEITRQLEAVLGVDGLRELARDIRASREAGRFVAVGGVDAALALREARGNVARAQAMMSKARPGATGSSAVRNGTGTGPGEMAPVANDAARSTLKGAGAVAPPGGLASLVDEGAGLIREVVETKLALVELEATGPRLPKDMAVLEKQRPVMDAPPPGAGGTPRWGEYVAYYEKRLEELKQGMAVEGPLRWAAYEQMWGRFTRGLAFERLMVEMLEADARLPRAQRRFLGAFHTPRIQKYVGVKKPGNGLRYADVLVIEESELAGRPPRVETFSFKSRELTLLDENALKVQMIEDAREALRKYGGTLDIRRNSLKRLLRGSSEVPIARVRLVYEGGVLKPKDIDAMDAAVDATTKKFPEVEVLFQ</sequence>
<evidence type="ECO:0008006" key="5">
    <source>
        <dbReference type="Google" id="ProtNLM"/>
    </source>
</evidence>
<protein>
    <recommendedName>
        <fullName evidence="5">Lipoprotein</fullName>
    </recommendedName>
</protein>
<evidence type="ECO:0000256" key="1">
    <source>
        <dbReference type="SAM" id="MobiDB-lite"/>
    </source>
</evidence>
<gene>
    <name evidence="3" type="ORF">MEBOL_002482</name>
</gene>
<keyword evidence="2" id="KW-0732">Signal</keyword>
<dbReference type="KEGG" id="mbd:MEBOL_002482"/>
<evidence type="ECO:0000313" key="3">
    <source>
        <dbReference type="EMBL" id="ATB29033.1"/>
    </source>
</evidence>
<keyword evidence="4" id="KW-1185">Reference proteome</keyword>
<organism evidence="3 4">
    <name type="scientific">Melittangium boletus DSM 14713</name>
    <dbReference type="NCBI Taxonomy" id="1294270"/>
    <lineage>
        <taxon>Bacteria</taxon>
        <taxon>Pseudomonadati</taxon>
        <taxon>Myxococcota</taxon>
        <taxon>Myxococcia</taxon>
        <taxon>Myxococcales</taxon>
        <taxon>Cystobacterineae</taxon>
        <taxon>Archangiaceae</taxon>
        <taxon>Melittangium</taxon>
    </lineage>
</organism>